<accession>F9G6A9</accession>
<dbReference type="OrthoDB" id="10266018at2759"/>
<dbReference type="CDD" id="cd20513">
    <property type="entry name" value="CYCLIN_CCNC_rpt1"/>
    <property type="match status" value="1"/>
</dbReference>
<dbReference type="Pfam" id="PF00134">
    <property type="entry name" value="Cyclin_N"/>
    <property type="match status" value="1"/>
</dbReference>
<dbReference type="AlphaFoldDB" id="F9G6A9"/>
<feature type="domain" description="Cyclin-like" evidence="5">
    <location>
        <begin position="588"/>
        <end position="680"/>
    </location>
</feature>
<dbReference type="Gene3D" id="1.10.472.10">
    <property type="entry name" value="Cyclin-like"/>
    <property type="match status" value="2"/>
</dbReference>
<comment type="similarity">
    <text evidence="1">Belongs to the cyclin family. Cyclin C subfamily.</text>
</comment>
<evidence type="ECO:0000256" key="4">
    <source>
        <dbReference type="SAM" id="MobiDB-lite"/>
    </source>
</evidence>
<reference evidence="6" key="1">
    <citation type="journal article" date="2012" name="Mol. Plant Microbe Interact.">
        <title>A highly conserved effector in Fusarium oxysporum is required for full virulence on Arabidopsis.</title>
        <authorList>
            <person name="Thatcher L.F."/>
            <person name="Gardiner D.M."/>
            <person name="Kazan K."/>
            <person name="Manners J."/>
        </authorList>
    </citation>
    <scope>NUCLEOTIDE SEQUENCE [LARGE SCALE GENOMIC DNA]</scope>
    <source>
        <strain evidence="6">Fo5176</strain>
    </source>
</reference>
<evidence type="ECO:0000256" key="2">
    <source>
        <dbReference type="ARBA" id="ARBA00014912"/>
    </source>
</evidence>
<evidence type="ECO:0000256" key="3">
    <source>
        <dbReference type="RuleBase" id="RU000383"/>
    </source>
</evidence>
<dbReference type="InterPro" id="IPR036915">
    <property type="entry name" value="Cyclin-like_sf"/>
</dbReference>
<dbReference type="SMART" id="SM00385">
    <property type="entry name" value="CYCLIN"/>
    <property type="match status" value="1"/>
</dbReference>
<dbReference type="InterPro" id="IPR013763">
    <property type="entry name" value="Cyclin-like_dom"/>
</dbReference>
<dbReference type="InterPro" id="IPR006671">
    <property type="entry name" value="Cyclin_N"/>
</dbReference>
<dbReference type="PANTHER" id="PTHR10026">
    <property type="entry name" value="CYCLIN"/>
    <property type="match status" value="1"/>
</dbReference>
<dbReference type="InterPro" id="IPR043198">
    <property type="entry name" value="Cyclin/Ssn8"/>
</dbReference>
<keyword evidence="3" id="KW-0195">Cyclin</keyword>
<protein>
    <recommendedName>
        <fullName evidence="2">RNA polymerase II holoenzyme cyclin-like subunit</fullName>
    </recommendedName>
</protein>
<dbReference type="CDD" id="cd20546">
    <property type="entry name" value="CYCLIN_SpCG1C_ScCTK2-like_rpt2"/>
    <property type="match status" value="1"/>
</dbReference>
<evidence type="ECO:0000259" key="5">
    <source>
        <dbReference type="SMART" id="SM00385"/>
    </source>
</evidence>
<sequence>MGDDLVIYYNDSIDSDNLAAAMALFKATYWKPTVRVLWILEPRQVCFGLSMTMDQITRCKELIKQHFPSFENPFKTLLNGDIKQQDIDDIKDLTKDDRKILEMAVKPKYGSINDATLHARLSALDLATCLSEWSNNNPIEVLVDYETLEHIENPVNLHMHHHEELVNRTENELKEYYDILKKVLHFGRRTDNLRGWYNKCIWRLEHDRKLSDISVERLVLDKVLNRIQTAGSVRFFGGSSLRILQQFLDRGVASKIKCHLQVGSCDMSANLFSNQFNIALNQQAAKMVLSRSAEFAEFTVVPSHTAQSIKYSALGLKKFGGHCIEKRILGFNCHEEPVKIVTNQVLLEQQYPDKSYSMPDLTSFLCALVPGHMGSKPGYIEVDEQEGGTLLFKKSDKGIPMFDLDGVKELDEEQITTIFESLTRGEREKLDFYKFESMMSGVSKLYRITSMTYLDSDESEIKQQALQVQILLGRSFNIANQPQDGTLPCGAVASLASPLSKLTISTKPQQLRLSNLPPYKSNLPAELVPNGLSEDMSANYWQSTQCRFWSFTKEQLATMRQKLEEDNAELVRMFPLPQQRHLYIYFNQQLIRLAKRLTIRQQSMATAQVYMKRFYSKVEIRRTNPYLVIATAIYLACKIEESPQHIRLIVTEARQMWGDLVAIDTSKLGESLRSELSLVDDEVQLARSVINDHFMTDLPLLYPPHIIAMVAILLALVLRPNNSGPGQNTSGAAAAAGLAAAQQALMRAQGQQAQGGMPEPAAVEPKEKRQQDRVSRVQKFAKWLVDSNVEIASMVDATQEIISFYECYEHYNDKLTREQINRYAEVYFDDLSDHMPGTVFESNPIMR</sequence>
<organism evidence="6">
    <name type="scientific">Fusarium oxysporum (strain Fo5176)</name>
    <name type="common">Fusarium vascular wilt</name>
    <dbReference type="NCBI Taxonomy" id="660025"/>
    <lineage>
        <taxon>Eukaryota</taxon>
        <taxon>Fungi</taxon>
        <taxon>Dikarya</taxon>
        <taxon>Ascomycota</taxon>
        <taxon>Pezizomycotina</taxon>
        <taxon>Sordariomycetes</taxon>
        <taxon>Hypocreomycetidae</taxon>
        <taxon>Hypocreales</taxon>
        <taxon>Nectriaceae</taxon>
        <taxon>Fusarium</taxon>
        <taxon>Fusarium oxysporum species complex</taxon>
    </lineage>
</organism>
<feature type="region of interest" description="Disordered" evidence="4">
    <location>
        <begin position="749"/>
        <end position="771"/>
    </location>
</feature>
<evidence type="ECO:0000313" key="6">
    <source>
        <dbReference type="EMBL" id="EGU75283.1"/>
    </source>
</evidence>
<comment type="caution">
    <text evidence="6">The sequence shown here is derived from an EMBL/GenBank/DDBJ whole genome shotgun (WGS) entry which is preliminary data.</text>
</comment>
<feature type="compositionally biased region" description="Low complexity" evidence="4">
    <location>
        <begin position="749"/>
        <end position="762"/>
    </location>
</feature>
<dbReference type="SUPFAM" id="SSF47954">
    <property type="entry name" value="Cyclin-like"/>
    <property type="match status" value="2"/>
</dbReference>
<dbReference type="EMBL" id="AFQF01003499">
    <property type="protein sequence ID" value="EGU75283.1"/>
    <property type="molecule type" value="Genomic_DNA"/>
</dbReference>
<evidence type="ECO:0000256" key="1">
    <source>
        <dbReference type="ARBA" id="ARBA00008638"/>
    </source>
</evidence>
<gene>
    <name evidence="6" type="ORF">FOXB_14191</name>
</gene>
<dbReference type="PaxDb" id="5507-FOXG_17117P0"/>
<dbReference type="GO" id="GO:0016538">
    <property type="term" value="F:cyclin-dependent protein serine/threonine kinase regulator activity"/>
    <property type="evidence" value="ECO:0007669"/>
    <property type="project" value="InterPro"/>
</dbReference>
<name>F9G6A9_FUSOF</name>
<dbReference type="GO" id="GO:0006357">
    <property type="term" value="P:regulation of transcription by RNA polymerase II"/>
    <property type="evidence" value="ECO:0007669"/>
    <property type="project" value="InterPro"/>
</dbReference>
<dbReference type="STRING" id="660025.F9G6A9"/>
<proteinExistence type="inferred from homology"/>